<evidence type="ECO:0000256" key="2">
    <source>
        <dbReference type="SAM" id="MobiDB-lite"/>
    </source>
</evidence>
<gene>
    <name evidence="3" type="ORF">BdWA1_000927</name>
</gene>
<sequence>MSGSVRRSGYASSRYTAHSNSRMEPPKEPPKTSSKDVNPESYGSREKRKERSKQSNRHDESSKDSSKNESPNLLKAEPNVDNEELFAGLAWQRQCDEKPDIDTLTNSLLQMYNDITSGVEGALENTELMDRIFLTALRVKARTESQMNACFWRMLSTVRYGNHLVLKHRSIELNLPRADAAYITTCKDYRRTTAYNEHYEKLSKVVTKIPSIKQLNDTIEEMTEKRDKIMANIHECSKQIAECKSQIEMACKDIGIENN</sequence>
<keyword evidence="4" id="KW-1185">Reference proteome</keyword>
<accession>A0AAD9PN26</accession>
<organism evidence="3 4">
    <name type="scientific">Babesia duncani</name>
    <dbReference type="NCBI Taxonomy" id="323732"/>
    <lineage>
        <taxon>Eukaryota</taxon>
        <taxon>Sar</taxon>
        <taxon>Alveolata</taxon>
        <taxon>Apicomplexa</taxon>
        <taxon>Aconoidasida</taxon>
        <taxon>Piroplasmida</taxon>
        <taxon>Babesiidae</taxon>
        <taxon>Babesia</taxon>
    </lineage>
</organism>
<dbReference type="RefSeq" id="XP_067804766.1">
    <property type="nucleotide sequence ID" value="XM_067945975.1"/>
</dbReference>
<dbReference type="GeneID" id="94335225"/>
<evidence type="ECO:0000313" key="3">
    <source>
        <dbReference type="EMBL" id="KAK2197924.1"/>
    </source>
</evidence>
<feature type="compositionally biased region" description="Basic and acidic residues" evidence="2">
    <location>
        <begin position="24"/>
        <end position="67"/>
    </location>
</feature>
<comment type="caution">
    <text evidence="3">The sequence shown here is derived from an EMBL/GenBank/DDBJ whole genome shotgun (WGS) entry which is preliminary data.</text>
</comment>
<reference evidence="3" key="1">
    <citation type="journal article" date="2023" name="Nat. Microbiol.">
        <title>Babesia duncani multi-omics identifies virulence factors and drug targets.</title>
        <authorList>
            <person name="Singh P."/>
            <person name="Lonardi S."/>
            <person name="Liang Q."/>
            <person name="Vydyam P."/>
            <person name="Khabirova E."/>
            <person name="Fang T."/>
            <person name="Gihaz S."/>
            <person name="Thekkiniath J."/>
            <person name="Munshi M."/>
            <person name="Abel S."/>
            <person name="Ciampossin L."/>
            <person name="Batugedara G."/>
            <person name="Gupta M."/>
            <person name="Lu X.M."/>
            <person name="Lenz T."/>
            <person name="Chakravarty S."/>
            <person name="Cornillot E."/>
            <person name="Hu Y."/>
            <person name="Ma W."/>
            <person name="Gonzalez L.M."/>
            <person name="Sanchez S."/>
            <person name="Estrada K."/>
            <person name="Sanchez-Flores A."/>
            <person name="Montero E."/>
            <person name="Harb O.S."/>
            <person name="Le Roch K.G."/>
            <person name="Mamoun C.B."/>
        </authorList>
    </citation>
    <scope>NUCLEOTIDE SEQUENCE</scope>
    <source>
        <strain evidence="3">WA1</strain>
    </source>
</reference>
<name>A0AAD9PN26_9APIC</name>
<evidence type="ECO:0000256" key="1">
    <source>
        <dbReference type="SAM" id="Coils"/>
    </source>
</evidence>
<dbReference type="KEGG" id="bdw:94335225"/>
<evidence type="ECO:0000313" key="4">
    <source>
        <dbReference type="Proteomes" id="UP001214638"/>
    </source>
</evidence>
<dbReference type="EMBL" id="JALLKP010000001">
    <property type="protein sequence ID" value="KAK2197924.1"/>
    <property type="molecule type" value="Genomic_DNA"/>
</dbReference>
<dbReference type="AlphaFoldDB" id="A0AAD9PN26"/>
<feature type="compositionally biased region" description="Polar residues" evidence="2">
    <location>
        <begin position="1"/>
        <end position="22"/>
    </location>
</feature>
<proteinExistence type="predicted"/>
<feature type="region of interest" description="Disordered" evidence="2">
    <location>
        <begin position="1"/>
        <end position="79"/>
    </location>
</feature>
<feature type="coiled-coil region" evidence="1">
    <location>
        <begin position="212"/>
        <end position="239"/>
    </location>
</feature>
<dbReference type="Proteomes" id="UP001214638">
    <property type="component" value="Unassembled WGS sequence"/>
</dbReference>
<keyword evidence="1" id="KW-0175">Coiled coil</keyword>
<protein>
    <submittedName>
        <fullName evidence="3">Uncharacterized protein</fullName>
    </submittedName>
</protein>